<comment type="caution">
    <text evidence="1">The sequence shown here is derived from an EMBL/GenBank/DDBJ whole genome shotgun (WGS) entry which is preliminary data.</text>
</comment>
<dbReference type="AlphaFoldDB" id="A0A2S6ISV5"/>
<dbReference type="Proteomes" id="UP000239485">
    <property type="component" value="Unassembled WGS sequence"/>
</dbReference>
<proteinExistence type="predicted"/>
<accession>A0A2S6ISV5</accession>
<name>A0A2S6ISV5_9ACTN</name>
<evidence type="ECO:0000313" key="2">
    <source>
        <dbReference type="Proteomes" id="UP000239485"/>
    </source>
</evidence>
<sequence>MDRAGEAPLELPGEELADFLLFALDHATDCVVPRGGPLVPFVMLVQPGGRALHRFAGEMAQAQEFARAWIRQQEAVRMACVAWDGYLTLDGVRTDAVFVDGCDDSGDLGYLFVQRYGRVGRIRRTMATIGNPGLSGRSERLFDV</sequence>
<reference evidence="1 2" key="1">
    <citation type="submission" date="2018-02" db="EMBL/GenBank/DDBJ databases">
        <title>Genomic Encyclopedia of Archaeal and Bacterial Type Strains, Phase II (KMG-II): from individual species to whole genera.</title>
        <authorList>
            <person name="Goeker M."/>
        </authorList>
    </citation>
    <scope>NUCLEOTIDE SEQUENCE [LARGE SCALE GENOMIC DNA]</scope>
    <source>
        <strain evidence="1 2">DSM 22857</strain>
    </source>
</reference>
<dbReference type="RefSeq" id="WP_104432155.1">
    <property type="nucleotide sequence ID" value="NZ_PTJD01000004.1"/>
</dbReference>
<dbReference type="OrthoDB" id="3682126at2"/>
<dbReference type="EMBL" id="PTJD01000004">
    <property type="protein sequence ID" value="PPK97333.1"/>
    <property type="molecule type" value="Genomic_DNA"/>
</dbReference>
<evidence type="ECO:0000313" key="1">
    <source>
        <dbReference type="EMBL" id="PPK97333.1"/>
    </source>
</evidence>
<gene>
    <name evidence="1" type="ORF">CLV92_104154</name>
</gene>
<organism evidence="1 2">
    <name type="scientific">Kineococcus xinjiangensis</name>
    <dbReference type="NCBI Taxonomy" id="512762"/>
    <lineage>
        <taxon>Bacteria</taxon>
        <taxon>Bacillati</taxon>
        <taxon>Actinomycetota</taxon>
        <taxon>Actinomycetes</taxon>
        <taxon>Kineosporiales</taxon>
        <taxon>Kineosporiaceae</taxon>
        <taxon>Kineococcus</taxon>
    </lineage>
</organism>
<protein>
    <submittedName>
        <fullName evidence="1">Uncharacterized protein</fullName>
    </submittedName>
</protein>
<keyword evidence="2" id="KW-1185">Reference proteome</keyword>